<dbReference type="RefSeq" id="WP_155040467.1">
    <property type="nucleotide sequence ID" value="NZ_JBHGCD010000011.1"/>
</dbReference>
<sequence length="224" mass="24788">MRDQDLNDIQRLPLFSGMATEHFSQMLRAAYAQDFPAQLQLFRQDDRADFLHVLMEGTVALFAQSGGREATMAIIRPVSSFILAACMLDQPLLMSARTMSRSRIVLIPATDVRKAFRADPEFAVAANRQLAMGFRDMVGQAKSLKLRKSNERLVDYLLTELEVQGTAGRVLISAEKRVLASFLGMTPESLSRAFKSLEAAGVRVSGSQVAIPDPQRLRALLDDA</sequence>
<dbReference type="InterPro" id="IPR012318">
    <property type="entry name" value="HTH_CRP"/>
</dbReference>
<gene>
    <name evidence="6" type="ORF">GL300_15015</name>
</gene>
<dbReference type="GO" id="GO:0003700">
    <property type="term" value="F:DNA-binding transcription factor activity"/>
    <property type="evidence" value="ECO:0007669"/>
    <property type="project" value="TreeGrafter"/>
</dbReference>
<dbReference type="CDD" id="cd00038">
    <property type="entry name" value="CAP_ED"/>
    <property type="match status" value="1"/>
</dbReference>
<dbReference type="OrthoDB" id="190787at2"/>
<reference evidence="6 7" key="1">
    <citation type="submission" date="2019-11" db="EMBL/GenBank/DDBJ databases">
        <authorList>
            <person name="Dong K."/>
        </authorList>
    </citation>
    <scope>NUCLEOTIDE SEQUENCE [LARGE SCALE GENOMIC DNA]</scope>
    <source>
        <strain evidence="6 7">NBRC 112902</strain>
    </source>
</reference>
<evidence type="ECO:0000256" key="2">
    <source>
        <dbReference type="ARBA" id="ARBA00023125"/>
    </source>
</evidence>
<evidence type="ECO:0000256" key="3">
    <source>
        <dbReference type="ARBA" id="ARBA00023163"/>
    </source>
</evidence>
<accession>A0A844HQU9</accession>
<keyword evidence="1" id="KW-0805">Transcription regulation</keyword>
<dbReference type="NCBIfam" id="NF006901">
    <property type="entry name" value="PRK09392.1"/>
    <property type="match status" value="1"/>
</dbReference>
<dbReference type="Proteomes" id="UP000449846">
    <property type="component" value="Unassembled WGS sequence"/>
</dbReference>
<evidence type="ECO:0000259" key="5">
    <source>
        <dbReference type="PROSITE" id="PS51063"/>
    </source>
</evidence>
<dbReference type="PROSITE" id="PS50042">
    <property type="entry name" value="CNMP_BINDING_3"/>
    <property type="match status" value="1"/>
</dbReference>
<dbReference type="SMART" id="SM00419">
    <property type="entry name" value="HTH_CRP"/>
    <property type="match status" value="1"/>
</dbReference>
<dbReference type="InterPro" id="IPR050397">
    <property type="entry name" value="Env_Response_Regulators"/>
</dbReference>
<dbReference type="AlphaFoldDB" id="A0A844HQU9"/>
<dbReference type="InterPro" id="IPR018490">
    <property type="entry name" value="cNMP-bd_dom_sf"/>
</dbReference>
<dbReference type="InterPro" id="IPR000595">
    <property type="entry name" value="cNMP-bd_dom"/>
</dbReference>
<dbReference type="GO" id="GO:0003677">
    <property type="term" value="F:DNA binding"/>
    <property type="evidence" value="ECO:0007669"/>
    <property type="project" value="UniProtKB-KW"/>
</dbReference>
<dbReference type="InterPro" id="IPR036390">
    <property type="entry name" value="WH_DNA-bd_sf"/>
</dbReference>
<keyword evidence="7" id="KW-1185">Reference proteome</keyword>
<organism evidence="6 7">
    <name type="scientific">Paracoccus litorisediminis</name>
    <dbReference type="NCBI Taxonomy" id="2006130"/>
    <lineage>
        <taxon>Bacteria</taxon>
        <taxon>Pseudomonadati</taxon>
        <taxon>Pseudomonadota</taxon>
        <taxon>Alphaproteobacteria</taxon>
        <taxon>Rhodobacterales</taxon>
        <taxon>Paracoccaceae</taxon>
        <taxon>Paracoccus</taxon>
    </lineage>
</organism>
<evidence type="ECO:0000313" key="6">
    <source>
        <dbReference type="EMBL" id="MTH60525.1"/>
    </source>
</evidence>
<dbReference type="PROSITE" id="PS51063">
    <property type="entry name" value="HTH_CRP_2"/>
    <property type="match status" value="1"/>
</dbReference>
<dbReference type="InterPro" id="IPR014710">
    <property type="entry name" value="RmlC-like_jellyroll"/>
</dbReference>
<dbReference type="GO" id="GO:0005829">
    <property type="term" value="C:cytosol"/>
    <property type="evidence" value="ECO:0007669"/>
    <property type="project" value="TreeGrafter"/>
</dbReference>
<dbReference type="SUPFAM" id="SSF51206">
    <property type="entry name" value="cAMP-binding domain-like"/>
    <property type="match status" value="1"/>
</dbReference>
<dbReference type="InterPro" id="IPR036388">
    <property type="entry name" value="WH-like_DNA-bd_sf"/>
</dbReference>
<feature type="domain" description="Cyclic nucleotide-binding" evidence="4">
    <location>
        <begin position="14"/>
        <end position="114"/>
    </location>
</feature>
<dbReference type="Gene3D" id="2.60.120.10">
    <property type="entry name" value="Jelly Rolls"/>
    <property type="match status" value="1"/>
</dbReference>
<keyword evidence="3" id="KW-0804">Transcription</keyword>
<dbReference type="Pfam" id="PF00027">
    <property type="entry name" value="cNMP_binding"/>
    <property type="match status" value="1"/>
</dbReference>
<dbReference type="SMART" id="SM00100">
    <property type="entry name" value="cNMP"/>
    <property type="match status" value="1"/>
</dbReference>
<dbReference type="Pfam" id="PF13545">
    <property type="entry name" value="HTH_Crp_2"/>
    <property type="match status" value="1"/>
</dbReference>
<dbReference type="SUPFAM" id="SSF46785">
    <property type="entry name" value="Winged helix' DNA-binding domain"/>
    <property type="match status" value="1"/>
</dbReference>
<feature type="domain" description="HTH crp-type" evidence="5">
    <location>
        <begin position="147"/>
        <end position="215"/>
    </location>
</feature>
<proteinExistence type="predicted"/>
<dbReference type="PANTHER" id="PTHR24567">
    <property type="entry name" value="CRP FAMILY TRANSCRIPTIONAL REGULATORY PROTEIN"/>
    <property type="match status" value="1"/>
</dbReference>
<protein>
    <submittedName>
        <fullName evidence="6">Helix-turn-helix domain-containing protein</fullName>
    </submittedName>
</protein>
<dbReference type="EMBL" id="WMIG01000008">
    <property type="protein sequence ID" value="MTH60525.1"/>
    <property type="molecule type" value="Genomic_DNA"/>
</dbReference>
<keyword evidence="2" id="KW-0238">DNA-binding</keyword>
<dbReference type="Gene3D" id="1.10.10.10">
    <property type="entry name" value="Winged helix-like DNA-binding domain superfamily/Winged helix DNA-binding domain"/>
    <property type="match status" value="1"/>
</dbReference>
<evidence type="ECO:0000259" key="4">
    <source>
        <dbReference type="PROSITE" id="PS50042"/>
    </source>
</evidence>
<comment type="caution">
    <text evidence="6">The sequence shown here is derived from an EMBL/GenBank/DDBJ whole genome shotgun (WGS) entry which is preliminary data.</text>
</comment>
<evidence type="ECO:0000313" key="7">
    <source>
        <dbReference type="Proteomes" id="UP000449846"/>
    </source>
</evidence>
<name>A0A844HQU9_9RHOB</name>
<dbReference type="PANTHER" id="PTHR24567:SF26">
    <property type="entry name" value="REGULATORY PROTEIN YEIL"/>
    <property type="match status" value="1"/>
</dbReference>
<evidence type="ECO:0000256" key="1">
    <source>
        <dbReference type="ARBA" id="ARBA00023015"/>
    </source>
</evidence>